<feature type="transmembrane region" description="Helical" evidence="6">
    <location>
        <begin position="330"/>
        <end position="352"/>
    </location>
</feature>
<evidence type="ECO:0000256" key="4">
    <source>
        <dbReference type="ARBA" id="ARBA00022989"/>
    </source>
</evidence>
<dbReference type="Pfam" id="PF07690">
    <property type="entry name" value="MFS_1"/>
    <property type="match status" value="1"/>
</dbReference>
<comment type="subcellular location">
    <subcellularLocation>
        <location evidence="1">Cell membrane</location>
        <topology evidence="1">Multi-pass membrane protein</topology>
    </subcellularLocation>
</comment>
<evidence type="ECO:0000256" key="5">
    <source>
        <dbReference type="ARBA" id="ARBA00023136"/>
    </source>
</evidence>
<dbReference type="InterPro" id="IPR020846">
    <property type="entry name" value="MFS_dom"/>
</dbReference>
<dbReference type="InterPro" id="IPR011701">
    <property type="entry name" value="MFS"/>
</dbReference>
<feature type="transmembrane region" description="Helical" evidence="6">
    <location>
        <begin position="85"/>
        <end position="108"/>
    </location>
</feature>
<gene>
    <name evidence="8" type="ORF">GCM10009554_76700</name>
</gene>
<dbReference type="PANTHER" id="PTHR42718">
    <property type="entry name" value="MAJOR FACILITATOR SUPERFAMILY MULTIDRUG TRANSPORTER MFSC"/>
    <property type="match status" value="1"/>
</dbReference>
<feature type="transmembrane region" description="Helical" evidence="6">
    <location>
        <begin position="174"/>
        <end position="193"/>
    </location>
</feature>
<dbReference type="EMBL" id="BAAAHK010000022">
    <property type="protein sequence ID" value="GAA0960973.1"/>
    <property type="molecule type" value="Genomic_DNA"/>
</dbReference>
<keyword evidence="3 6" id="KW-0812">Transmembrane</keyword>
<dbReference type="Proteomes" id="UP001500542">
    <property type="component" value="Unassembled WGS sequence"/>
</dbReference>
<feature type="transmembrane region" description="Helical" evidence="6">
    <location>
        <begin position="114"/>
        <end position="131"/>
    </location>
</feature>
<feature type="transmembrane region" description="Helical" evidence="6">
    <location>
        <begin position="205"/>
        <end position="225"/>
    </location>
</feature>
<protein>
    <submittedName>
        <fullName evidence="8">MFS transporter</fullName>
    </submittedName>
</protein>
<feature type="transmembrane region" description="Helical" evidence="6">
    <location>
        <begin position="143"/>
        <end position="162"/>
    </location>
</feature>
<feature type="transmembrane region" description="Helical" evidence="6">
    <location>
        <begin position="271"/>
        <end position="293"/>
    </location>
</feature>
<feature type="transmembrane region" description="Helical" evidence="6">
    <location>
        <begin position="12"/>
        <end position="34"/>
    </location>
</feature>
<comment type="caution">
    <text evidence="8">The sequence shown here is derived from an EMBL/GenBank/DDBJ whole genome shotgun (WGS) entry which is preliminary data.</text>
</comment>
<reference evidence="9" key="1">
    <citation type="journal article" date="2019" name="Int. J. Syst. Evol. Microbiol.">
        <title>The Global Catalogue of Microorganisms (GCM) 10K type strain sequencing project: providing services to taxonomists for standard genome sequencing and annotation.</title>
        <authorList>
            <consortium name="The Broad Institute Genomics Platform"/>
            <consortium name="The Broad Institute Genome Sequencing Center for Infectious Disease"/>
            <person name="Wu L."/>
            <person name="Ma J."/>
        </authorList>
    </citation>
    <scope>NUCLEOTIDE SEQUENCE [LARGE SCALE GENOMIC DNA]</scope>
    <source>
        <strain evidence="9">JCM 10977</strain>
    </source>
</reference>
<dbReference type="PROSITE" id="PS50850">
    <property type="entry name" value="MFS"/>
    <property type="match status" value="1"/>
</dbReference>
<accession>A0ABP4C670</accession>
<keyword evidence="4 6" id="KW-1133">Transmembrane helix</keyword>
<evidence type="ECO:0000313" key="8">
    <source>
        <dbReference type="EMBL" id="GAA0960973.1"/>
    </source>
</evidence>
<feature type="transmembrane region" description="Helical" evidence="6">
    <location>
        <begin position="400"/>
        <end position="422"/>
    </location>
</feature>
<evidence type="ECO:0000256" key="6">
    <source>
        <dbReference type="SAM" id="Phobius"/>
    </source>
</evidence>
<dbReference type="Gene3D" id="1.20.1250.20">
    <property type="entry name" value="MFS general substrate transporter like domains"/>
    <property type="match status" value="1"/>
</dbReference>
<evidence type="ECO:0000259" key="7">
    <source>
        <dbReference type="PROSITE" id="PS50850"/>
    </source>
</evidence>
<keyword evidence="5 6" id="KW-0472">Membrane</keyword>
<feature type="transmembrane region" description="Helical" evidence="6">
    <location>
        <begin position="54"/>
        <end position="73"/>
    </location>
</feature>
<dbReference type="InterPro" id="IPR036259">
    <property type="entry name" value="MFS_trans_sf"/>
</dbReference>
<keyword evidence="9" id="KW-1185">Reference proteome</keyword>
<proteinExistence type="predicted"/>
<dbReference type="InterPro" id="IPR001958">
    <property type="entry name" value="Tet-R_TetA/multi-R_MdtG-like"/>
</dbReference>
<name>A0ABP4C670_9ACTN</name>
<feature type="domain" description="Major facilitator superfamily (MFS) profile" evidence="7">
    <location>
        <begin position="20"/>
        <end position="460"/>
    </location>
</feature>
<dbReference type="PANTHER" id="PTHR42718:SF9">
    <property type="entry name" value="MAJOR FACILITATOR SUPERFAMILY MULTIDRUG TRANSPORTER MFSC"/>
    <property type="match status" value="1"/>
</dbReference>
<evidence type="ECO:0000313" key="9">
    <source>
        <dbReference type="Proteomes" id="UP001500542"/>
    </source>
</evidence>
<dbReference type="Gene3D" id="1.20.1720.10">
    <property type="entry name" value="Multidrug resistance protein D"/>
    <property type="match status" value="1"/>
</dbReference>
<feature type="transmembrane region" description="Helical" evidence="6">
    <location>
        <begin position="434"/>
        <end position="453"/>
    </location>
</feature>
<dbReference type="RefSeq" id="WP_343982422.1">
    <property type="nucleotide sequence ID" value="NZ_BAAAHK010000022.1"/>
</dbReference>
<organism evidence="8 9">
    <name type="scientific">Kribbella koreensis</name>
    <dbReference type="NCBI Taxonomy" id="57909"/>
    <lineage>
        <taxon>Bacteria</taxon>
        <taxon>Bacillati</taxon>
        <taxon>Actinomycetota</taxon>
        <taxon>Actinomycetes</taxon>
        <taxon>Propionibacteriales</taxon>
        <taxon>Kribbellaceae</taxon>
        <taxon>Kribbella</taxon>
    </lineage>
</organism>
<feature type="transmembrane region" description="Helical" evidence="6">
    <location>
        <begin position="358"/>
        <end position="388"/>
    </location>
</feature>
<dbReference type="SUPFAM" id="SSF103473">
    <property type="entry name" value="MFS general substrate transporter"/>
    <property type="match status" value="1"/>
</dbReference>
<evidence type="ECO:0000256" key="2">
    <source>
        <dbReference type="ARBA" id="ARBA00022448"/>
    </source>
</evidence>
<feature type="transmembrane region" description="Helical" evidence="6">
    <location>
        <begin position="231"/>
        <end position="250"/>
    </location>
</feature>
<dbReference type="PRINTS" id="PR01035">
    <property type="entry name" value="TCRTETA"/>
</dbReference>
<evidence type="ECO:0000256" key="3">
    <source>
        <dbReference type="ARBA" id="ARBA00022692"/>
    </source>
</evidence>
<sequence>MDNPANGSWRELLGLSYAPVAVVLAGGVLMEASNVYLTTSLLPTIVGDIGGTGFYAWTMTAFLVASVISSMLVSRILITRGSMAAYLLAFGLFGLGSLVAAVSPGIGVFLAGRAVQGFGGGLLAGLGYALIQRALPERLWAKAAALVSAMWGVGNLVGPSAGGAFGQLGVWRPAFWLLVALAAVLMVVVVRVIPRTERAAAGSAVPGVSLVLLTAAVAMVSIASIVPAGVATAVVLVVGLVLGVVFVLFERTAKAAVLPRVTFAAGKALKWVYLTVGVLAFGIGTEAFIPLFGQELGELSPLLAGFLGAALSLGWSLSQTVSANATRVAVVRRLIVGGPVLLAVGLAAYSALQADGPAAWVVALWFVTLFAAGAGIGVAFPHLAVAAFSSVEDAEEAAKASAGINTVFLMASAFSAALAGVLVKLGEPSVLSSARLLLSVFAIVALLGAFPAWRIVRSGVARKADAPQLTH</sequence>
<evidence type="ECO:0000256" key="1">
    <source>
        <dbReference type="ARBA" id="ARBA00004651"/>
    </source>
</evidence>
<feature type="transmembrane region" description="Helical" evidence="6">
    <location>
        <begin position="299"/>
        <end position="318"/>
    </location>
</feature>
<keyword evidence="2" id="KW-0813">Transport</keyword>